<sequence>MERRHVFGGAIALTGLVLTAIQLVHGVQQLDGFEGQTRGIVFSVETVPFVLVGLALTYVGYWLSLQDEYEPDLPRIALWGLGGGLLFASVSALIVFSQQVKPTVDILDQARYIAVNHVTIGVVVGVLVGLYDARGRAHQRALEAERDRTEQFANKAMDINTYGRELTRSDSVDAVSALCIQALQGFLGLTETAFVVVGDEDYRLVDSTMVDVPDSALAELARRSRDQEPTTVVIHDSLPGPLSDRADGALSLRITELDGGSAVLLALADDPDGFNDEDVQLLELLLAHAATALDFVSDEHTIDAGR</sequence>
<name>A0A897NSP2_9EURY</name>
<evidence type="ECO:0000313" key="3">
    <source>
        <dbReference type="EMBL" id="QSG15828.1"/>
    </source>
</evidence>
<feature type="transmembrane region" description="Helical" evidence="1">
    <location>
        <begin position="42"/>
        <end position="64"/>
    </location>
</feature>
<feature type="transmembrane region" description="Helical" evidence="1">
    <location>
        <begin position="76"/>
        <end position="97"/>
    </location>
</feature>
<accession>A0A897NSP2</accession>
<evidence type="ECO:0000256" key="1">
    <source>
        <dbReference type="SAM" id="Phobius"/>
    </source>
</evidence>
<protein>
    <submittedName>
        <fullName evidence="3">Putative membrane protein</fullName>
    </submittedName>
</protein>
<dbReference type="InterPro" id="IPR031623">
    <property type="entry name" value="HisKA_4TM"/>
</dbReference>
<proteinExistence type="predicted"/>
<organism evidence="3 4">
    <name type="scientific">Halapricum desulfuricans</name>
    <dbReference type="NCBI Taxonomy" id="2841257"/>
    <lineage>
        <taxon>Archaea</taxon>
        <taxon>Methanobacteriati</taxon>
        <taxon>Methanobacteriota</taxon>
        <taxon>Stenosarchaea group</taxon>
        <taxon>Halobacteria</taxon>
        <taxon>Halobacteriales</taxon>
        <taxon>Haloarculaceae</taxon>
        <taxon>Halapricum</taxon>
    </lineage>
</organism>
<reference evidence="3 4" key="1">
    <citation type="submission" date="2020-11" db="EMBL/GenBank/DDBJ databases">
        <title>Carbohydrate-dependent, anaerobic sulfur respiration: A novel catabolism in halophilic archaea.</title>
        <authorList>
            <person name="Sorokin D.Y."/>
            <person name="Messina E."/>
            <person name="Smedile F."/>
            <person name="La Cono V."/>
            <person name="Hallsworth J.E."/>
            <person name="Yakimov M.M."/>
        </authorList>
    </citation>
    <scope>NUCLEOTIDE SEQUENCE [LARGE SCALE GENOMIC DNA]</scope>
    <source>
        <strain evidence="3 4">HSR-Est</strain>
    </source>
</reference>
<keyword evidence="1" id="KW-0472">Membrane</keyword>
<gene>
    <name evidence="3" type="ORF">HSEST_2316</name>
</gene>
<dbReference type="Proteomes" id="UP000663292">
    <property type="component" value="Chromosome"/>
</dbReference>
<dbReference type="RefSeq" id="WP_229121082.1">
    <property type="nucleotide sequence ID" value="NZ_CP064791.1"/>
</dbReference>
<keyword evidence="4" id="KW-1185">Reference proteome</keyword>
<dbReference type="AlphaFoldDB" id="A0A897NSP2"/>
<evidence type="ECO:0000259" key="2">
    <source>
        <dbReference type="Pfam" id="PF16926"/>
    </source>
</evidence>
<dbReference type="GeneID" id="68858951"/>
<keyword evidence="1" id="KW-0812">Transmembrane</keyword>
<feature type="transmembrane region" description="Helical" evidence="1">
    <location>
        <begin position="109"/>
        <end position="131"/>
    </location>
</feature>
<feature type="domain" description="Archaeal histidine kinase 4TM" evidence="2">
    <location>
        <begin position="10"/>
        <end position="138"/>
    </location>
</feature>
<keyword evidence="1" id="KW-1133">Transmembrane helix</keyword>
<dbReference type="EMBL" id="CP064791">
    <property type="protein sequence ID" value="QSG15828.1"/>
    <property type="molecule type" value="Genomic_DNA"/>
</dbReference>
<dbReference type="Pfam" id="PF16926">
    <property type="entry name" value="HisKA_4TM"/>
    <property type="match status" value="1"/>
</dbReference>
<evidence type="ECO:0000313" key="4">
    <source>
        <dbReference type="Proteomes" id="UP000663292"/>
    </source>
</evidence>